<protein>
    <submittedName>
        <fullName evidence="2">Uncharacterized protein</fullName>
    </submittedName>
</protein>
<sequence length="40" mass="4227">MSFETDPRPRREGLPTTPLIGDMSPKTCSAATGVAHDVLA</sequence>
<gene>
    <name evidence="2" type="ORF">OV079_26960</name>
</gene>
<keyword evidence="3" id="KW-1185">Reference proteome</keyword>
<organism evidence="2 3">
    <name type="scientific">Nannocystis pusilla</name>
    <dbReference type="NCBI Taxonomy" id="889268"/>
    <lineage>
        <taxon>Bacteria</taxon>
        <taxon>Pseudomonadati</taxon>
        <taxon>Myxococcota</taxon>
        <taxon>Polyangia</taxon>
        <taxon>Nannocystales</taxon>
        <taxon>Nannocystaceae</taxon>
        <taxon>Nannocystis</taxon>
    </lineage>
</organism>
<feature type="region of interest" description="Disordered" evidence="1">
    <location>
        <begin position="1"/>
        <end position="26"/>
    </location>
</feature>
<evidence type="ECO:0000256" key="1">
    <source>
        <dbReference type="SAM" id="MobiDB-lite"/>
    </source>
</evidence>
<feature type="compositionally biased region" description="Basic and acidic residues" evidence="1">
    <location>
        <begin position="1"/>
        <end position="13"/>
    </location>
</feature>
<proteinExistence type="predicted"/>
<evidence type="ECO:0000313" key="3">
    <source>
        <dbReference type="Proteomes" id="UP001150924"/>
    </source>
</evidence>
<reference evidence="2" key="1">
    <citation type="submission" date="2022-11" db="EMBL/GenBank/DDBJ databases">
        <title>Minimal conservation of predation-associated metabolite biosynthetic gene clusters underscores biosynthetic potential of Myxococcota including descriptions for ten novel species: Archangium lansinium sp. nov., Myxococcus landrumus sp. nov., Nannocystis bai.</title>
        <authorList>
            <person name="Ahearne A."/>
            <person name="Stevens C."/>
            <person name="Phillips K."/>
        </authorList>
    </citation>
    <scope>NUCLEOTIDE SEQUENCE</scope>
    <source>
        <strain evidence="2">Na p29</strain>
    </source>
</reference>
<dbReference type="RefSeq" id="WP_267771796.1">
    <property type="nucleotide sequence ID" value="NZ_JAPNKE010000002.1"/>
</dbReference>
<comment type="caution">
    <text evidence="2">The sequence shown here is derived from an EMBL/GenBank/DDBJ whole genome shotgun (WGS) entry which is preliminary data.</text>
</comment>
<name>A0A9X3ERS0_9BACT</name>
<dbReference type="AlphaFoldDB" id="A0A9X3ERS0"/>
<dbReference type="EMBL" id="JAPNKE010000002">
    <property type="protein sequence ID" value="MCY1009139.1"/>
    <property type="molecule type" value="Genomic_DNA"/>
</dbReference>
<evidence type="ECO:0000313" key="2">
    <source>
        <dbReference type="EMBL" id="MCY1009139.1"/>
    </source>
</evidence>
<accession>A0A9X3ERS0</accession>
<dbReference type="Proteomes" id="UP001150924">
    <property type="component" value="Unassembled WGS sequence"/>
</dbReference>